<reference evidence="4 5" key="1">
    <citation type="submission" date="2015-04" db="EMBL/GenBank/DDBJ databases">
        <title>Lasius niger genome sequencing.</title>
        <authorList>
            <person name="Konorov E.A."/>
            <person name="Nikitin M.A."/>
            <person name="Kirill M.V."/>
            <person name="Chang P."/>
        </authorList>
    </citation>
    <scope>NUCLEOTIDE SEQUENCE [LARGE SCALE GENOMIC DNA]</scope>
    <source>
        <tissue evidence="4">Whole</tissue>
    </source>
</reference>
<feature type="domain" description="CCHC-type" evidence="3">
    <location>
        <begin position="454"/>
        <end position="470"/>
    </location>
</feature>
<evidence type="ECO:0000313" key="5">
    <source>
        <dbReference type="Proteomes" id="UP000036403"/>
    </source>
</evidence>
<accession>A0A0J7KXQ8</accession>
<keyword evidence="5" id="KW-1185">Reference proteome</keyword>
<evidence type="ECO:0000259" key="3">
    <source>
        <dbReference type="SMART" id="SM00343"/>
    </source>
</evidence>
<organism evidence="4 5">
    <name type="scientific">Lasius niger</name>
    <name type="common">Black garden ant</name>
    <dbReference type="NCBI Taxonomy" id="67767"/>
    <lineage>
        <taxon>Eukaryota</taxon>
        <taxon>Metazoa</taxon>
        <taxon>Ecdysozoa</taxon>
        <taxon>Arthropoda</taxon>
        <taxon>Hexapoda</taxon>
        <taxon>Insecta</taxon>
        <taxon>Pterygota</taxon>
        <taxon>Neoptera</taxon>
        <taxon>Endopterygota</taxon>
        <taxon>Hymenoptera</taxon>
        <taxon>Apocrita</taxon>
        <taxon>Aculeata</taxon>
        <taxon>Formicoidea</taxon>
        <taxon>Formicidae</taxon>
        <taxon>Formicinae</taxon>
        <taxon>Lasius</taxon>
        <taxon>Lasius</taxon>
    </lineage>
</organism>
<dbReference type="InterPro" id="IPR001878">
    <property type="entry name" value="Znf_CCHC"/>
</dbReference>
<dbReference type="GO" id="GO:0008270">
    <property type="term" value="F:zinc ion binding"/>
    <property type="evidence" value="ECO:0007669"/>
    <property type="project" value="InterPro"/>
</dbReference>
<dbReference type="SUPFAM" id="SSF57756">
    <property type="entry name" value="Retrovirus zinc finger-like domains"/>
    <property type="match status" value="1"/>
</dbReference>
<dbReference type="STRING" id="67767.A0A0J7KXQ8"/>
<sequence length="542" mass="58467">MKSYLSFAKEVIRALVEKLETSGDVPHLRARNQELAEELKEANKREERMRREIDDLHSAIHELRKEVRALKDGNVFSENRLKDPRPAARKGKAVDLTDDMVESRLGNTPGCSADQEYMNRGMDWCTDSGVSWTAPAGPVPETVTFSGKEGTVHHAPSKHAEVNRAVGDGVRRKAGPLLRRPSGPRRDIGIVGNVRIAPPNTRPKKKSTTSNPMDDSPANHRGGGGEGGEWNTVGRGGRSASGGPARSSNNNNIASPRTILGTPENNKNKAARRMSGGATVPTRRWIPKPAVVTITSNNNEEFSYAKILSTARTKVSLKDIGIKQTKIRKAINGGLVIEIPGPDGASLANTLQEKLKTALDGMAKVNKPVALSELRLTGIDPSTSVGEISRVLALAAKCSTDDLKMSNINMMRDGMGVIWVRCPSAIAYVLASVGRLNLGWTSVRVDLLKKKPIQCFRCWHYGHVRSACRSTVDRSGLCFRCSSDGHRSGSCTASLCCALCASSGRPTSHRLLSADCPFANGSPDMGVGVPARRAVASSHDDY</sequence>
<name>A0A0J7KXQ8_LASNI</name>
<evidence type="ECO:0000256" key="1">
    <source>
        <dbReference type="SAM" id="Coils"/>
    </source>
</evidence>
<dbReference type="EMBL" id="LBMM01002052">
    <property type="protein sequence ID" value="KMQ95337.1"/>
    <property type="molecule type" value="Genomic_DNA"/>
</dbReference>
<dbReference type="PaxDb" id="67767-A0A0J7KXQ8"/>
<proteinExistence type="predicted"/>
<dbReference type="OrthoDB" id="7615112at2759"/>
<keyword evidence="1" id="KW-0175">Coiled coil</keyword>
<protein>
    <submittedName>
        <fullName evidence="4">Proline-rich p65 protein</fullName>
    </submittedName>
</protein>
<dbReference type="GO" id="GO:0003676">
    <property type="term" value="F:nucleic acid binding"/>
    <property type="evidence" value="ECO:0007669"/>
    <property type="project" value="InterPro"/>
</dbReference>
<evidence type="ECO:0000313" key="4">
    <source>
        <dbReference type="EMBL" id="KMQ95337.1"/>
    </source>
</evidence>
<feature type="compositionally biased region" description="Low complexity" evidence="2">
    <location>
        <begin position="241"/>
        <end position="252"/>
    </location>
</feature>
<feature type="domain" description="CCHC-type" evidence="3">
    <location>
        <begin position="477"/>
        <end position="493"/>
    </location>
</feature>
<feature type="region of interest" description="Disordered" evidence="2">
    <location>
        <begin position="164"/>
        <end position="281"/>
    </location>
</feature>
<dbReference type="Gene3D" id="4.10.60.10">
    <property type="entry name" value="Zinc finger, CCHC-type"/>
    <property type="match status" value="1"/>
</dbReference>
<dbReference type="InterPro" id="IPR036875">
    <property type="entry name" value="Znf_CCHC_sf"/>
</dbReference>
<comment type="caution">
    <text evidence="4">The sequence shown here is derived from an EMBL/GenBank/DDBJ whole genome shotgun (WGS) entry which is preliminary data.</text>
</comment>
<feature type="compositionally biased region" description="Gly residues" evidence="2">
    <location>
        <begin position="221"/>
        <end position="240"/>
    </location>
</feature>
<evidence type="ECO:0000256" key="2">
    <source>
        <dbReference type="SAM" id="MobiDB-lite"/>
    </source>
</evidence>
<dbReference type="SMART" id="SM00343">
    <property type="entry name" value="ZnF_C2HC"/>
    <property type="match status" value="2"/>
</dbReference>
<gene>
    <name evidence="4" type="ORF">RF55_4442</name>
</gene>
<dbReference type="AlphaFoldDB" id="A0A0J7KXQ8"/>
<dbReference type="Proteomes" id="UP000036403">
    <property type="component" value="Unassembled WGS sequence"/>
</dbReference>
<feature type="coiled-coil region" evidence="1">
    <location>
        <begin position="25"/>
        <end position="73"/>
    </location>
</feature>